<keyword evidence="5" id="KW-0732">Signal</keyword>
<keyword evidence="6" id="KW-0677">Repeat</keyword>
<dbReference type="InterPro" id="IPR038081">
    <property type="entry name" value="CalX-like_sf"/>
</dbReference>
<keyword evidence="7" id="KW-0106">Calcium</keyword>
<dbReference type="SUPFAM" id="SSF141072">
    <property type="entry name" value="CalX-like"/>
    <property type="match status" value="2"/>
</dbReference>
<keyword evidence="8" id="KW-0843">Virulence</keyword>
<evidence type="ECO:0000256" key="2">
    <source>
        <dbReference type="ARBA" id="ARBA00004613"/>
    </source>
</evidence>
<dbReference type="SUPFAM" id="SSF51120">
    <property type="entry name" value="beta-Roll"/>
    <property type="match status" value="3"/>
</dbReference>
<dbReference type="InterPro" id="IPR003644">
    <property type="entry name" value="Calx_beta"/>
</dbReference>
<evidence type="ECO:0000313" key="13">
    <source>
        <dbReference type="Proteomes" id="UP000520156"/>
    </source>
</evidence>
<dbReference type="Pfam" id="PF00353">
    <property type="entry name" value="HemolysinCabind"/>
    <property type="match status" value="4"/>
</dbReference>
<evidence type="ECO:0000256" key="9">
    <source>
        <dbReference type="ARBA" id="ARBA00023136"/>
    </source>
</evidence>
<keyword evidence="4" id="KW-0800">Toxin</keyword>
<dbReference type="PANTHER" id="PTHR38340:SF1">
    <property type="entry name" value="S-LAYER PROTEIN"/>
    <property type="match status" value="1"/>
</dbReference>
<keyword evidence="3" id="KW-0964">Secreted</keyword>
<dbReference type="InterPro" id="IPR011049">
    <property type="entry name" value="Serralysin-like_metalloprot_C"/>
</dbReference>
<dbReference type="InterPro" id="IPR003995">
    <property type="entry name" value="RTX_toxin_determinant-A"/>
</dbReference>
<evidence type="ECO:0000313" key="12">
    <source>
        <dbReference type="EMBL" id="MBC2653678.1"/>
    </source>
</evidence>
<feature type="transmembrane region" description="Helical" evidence="10">
    <location>
        <begin position="540"/>
        <end position="560"/>
    </location>
</feature>
<dbReference type="InterPro" id="IPR001343">
    <property type="entry name" value="Hemolysn_Ca-bd"/>
</dbReference>
<keyword evidence="10" id="KW-0812">Transmembrane</keyword>
<dbReference type="GO" id="GO:0007154">
    <property type="term" value="P:cell communication"/>
    <property type="evidence" value="ECO:0007669"/>
    <property type="project" value="InterPro"/>
</dbReference>
<reference evidence="12 13" key="1">
    <citation type="submission" date="2020-08" db="EMBL/GenBank/DDBJ databases">
        <title>The genome sequence of Novosphingobium flavum 4Y4.</title>
        <authorList>
            <person name="Liu Y."/>
        </authorList>
    </citation>
    <scope>NUCLEOTIDE SEQUENCE [LARGE SCALE GENOMIC DNA]</scope>
    <source>
        <strain evidence="12 13">4Y4</strain>
    </source>
</reference>
<evidence type="ECO:0000256" key="7">
    <source>
        <dbReference type="ARBA" id="ARBA00022837"/>
    </source>
</evidence>
<dbReference type="PRINTS" id="PR00313">
    <property type="entry name" value="CABNDNGRPT"/>
</dbReference>
<feature type="transmembrane region" description="Helical" evidence="10">
    <location>
        <begin position="572"/>
        <end position="595"/>
    </location>
</feature>
<dbReference type="Gene3D" id="2.60.40.2030">
    <property type="match status" value="2"/>
</dbReference>
<evidence type="ECO:0000256" key="4">
    <source>
        <dbReference type="ARBA" id="ARBA00022656"/>
    </source>
</evidence>
<proteinExistence type="predicted"/>
<dbReference type="InterPro" id="IPR050557">
    <property type="entry name" value="RTX_toxin/Mannuronan_C5-epim"/>
</dbReference>
<feature type="domain" description="Calx-beta" evidence="11">
    <location>
        <begin position="969"/>
        <end position="1047"/>
    </location>
</feature>
<name>A0A7X1FAZ4_9SPHN</name>
<evidence type="ECO:0000259" key="11">
    <source>
        <dbReference type="Pfam" id="PF03160"/>
    </source>
</evidence>
<dbReference type="EMBL" id="JACLAU010000070">
    <property type="protein sequence ID" value="MBC2653678.1"/>
    <property type="molecule type" value="Genomic_DNA"/>
</dbReference>
<dbReference type="GO" id="GO:0016020">
    <property type="term" value="C:membrane"/>
    <property type="evidence" value="ECO:0007669"/>
    <property type="project" value="UniProtKB-SubCell"/>
</dbReference>
<dbReference type="GO" id="GO:0005509">
    <property type="term" value="F:calcium ion binding"/>
    <property type="evidence" value="ECO:0007669"/>
    <property type="project" value="InterPro"/>
</dbReference>
<evidence type="ECO:0000256" key="8">
    <source>
        <dbReference type="ARBA" id="ARBA00023026"/>
    </source>
</evidence>
<comment type="caution">
    <text evidence="12">The sequence shown here is derived from an EMBL/GenBank/DDBJ whole genome shotgun (WGS) entry which is preliminary data.</text>
</comment>
<keyword evidence="9 10" id="KW-0472">Membrane</keyword>
<dbReference type="PROSITE" id="PS00330">
    <property type="entry name" value="HEMOLYSIN_CALCIUM"/>
    <property type="match status" value="2"/>
</dbReference>
<feature type="domain" description="Calx-beta" evidence="11">
    <location>
        <begin position="858"/>
        <end position="953"/>
    </location>
</feature>
<dbReference type="PRINTS" id="PR01488">
    <property type="entry name" value="RTXTOXINA"/>
</dbReference>
<evidence type="ECO:0000256" key="5">
    <source>
        <dbReference type="ARBA" id="ARBA00022729"/>
    </source>
</evidence>
<organism evidence="12 13">
    <name type="scientific">Novosphingobium aerophilum</name>
    <dbReference type="NCBI Taxonomy" id="2839843"/>
    <lineage>
        <taxon>Bacteria</taxon>
        <taxon>Pseudomonadati</taxon>
        <taxon>Pseudomonadota</taxon>
        <taxon>Alphaproteobacteria</taxon>
        <taxon>Sphingomonadales</taxon>
        <taxon>Sphingomonadaceae</taxon>
        <taxon>Novosphingobium</taxon>
    </lineage>
</organism>
<dbReference type="Gene3D" id="2.150.10.10">
    <property type="entry name" value="Serralysin-like metalloprotease, C-terminal"/>
    <property type="match status" value="4"/>
</dbReference>
<protein>
    <recommendedName>
        <fullName evidence="11">Calx-beta domain-containing protein</fullName>
    </recommendedName>
</protein>
<evidence type="ECO:0000256" key="3">
    <source>
        <dbReference type="ARBA" id="ARBA00022525"/>
    </source>
</evidence>
<dbReference type="PANTHER" id="PTHR38340">
    <property type="entry name" value="S-LAYER PROTEIN"/>
    <property type="match status" value="1"/>
</dbReference>
<accession>A0A7X1FAZ4</accession>
<keyword evidence="10" id="KW-1133">Transmembrane helix</keyword>
<gene>
    <name evidence="12" type="ORF">H7F49_18525</name>
</gene>
<sequence>MPADKQMQINQLQYFVATGQFDRAYFFIKIQIENDPRWDPRISRWLDMASNINRRGLTAPGSPLEGSVIREFVWRMNNLASLQQNGRPVSSAQNQAVSNNLARTVVADYLKALETGVPFTADHLRNRDVGGAVAGLKVSDSSWADGVLGIVYGFDMFGFNNTPGVFKSPSEVRSWIANAKQVLAGIVQDTSVWDLGLSGFNQGGFDLMTAFGFLARNLDKVPAESRQDVADFIVDTRRIFWSDNGNAGLDGATQGPIFDFWSGLDGNTTSVELLKRPAAIMSSLSYPDLKTKELPGLPEGILVRSDGIFIDKKTGRKVEVQFKYNEDGTVKTRLVNGINVPIVDQIFDVNRNALILKRFDDNNRLISSDIGIAGNPLPFDFSDIGSALGQQLGYRLANGDALTGVLYSAVFQTLGDNLGVVLDGLVGKVSVNDAVDIAFAATGGELLRNLKSAGIGAVSSFLTAQLVSALGLNGFAGGLVSSAAGTYMSAIIAALPQVLANPAKIVDVLKGVNVGNVIGGFLGSNLAAQIVTFDTIGGQLGAAVGSALAAGAMTAALAAATPTGLAATFANMGWFGGPLGVAVAAFVGFLVGGLIGSIFGGTPRSGADASWDASQNKFVVSNVWARKGGSQDAARGLASAAAETFNAVLSAVGGMLLNPAAVTAGNYGMRKSDYVYQAQSSQDQNYISFRVSSKDKDAYSRIVGYGVVQGLTDPDFQIAGGDIYVKRAIYNTFALGVDATRFDTNVLIGNISSAQSYESYLANAAVINALVSAEPDSAMATETLINLARADELGLTRRAASDWFGGFTFLLKQAGATAADTTFGFDYDPASGQVSRLIGIGAYSLIDTVDIAGQTTIKATAAAETIDLRTARLADQRGYTVDGKLNNDIAVAGSDFTTLTQTVTFAAGEMRKSVNVTVTKDTLAEAAETLVGTLSNGTGLSIVGGSAEATLVDGTAALPTLLVGRSFAREGDGYAVFRVSLSKAATGAVSASLAVLDDTTTVGVDRGAGIEVSDDGVTWTAATALTFAAGQVQKFVRVAVLADNVANPDYVAPTTDPLTGATIPGNGKPQFLNVEGNERFTLSATVTAGASLIANVADANGVVSARGTGTILDATTGTLPLAWIDAVTLDEASGQATFSIARSSGAGTGSLTFATADRKELAIDVAATVDAGDGNDLVYASNLGDNLFGGAGNDTLYGGRLDDWLLGGEGDDVLDAGGPDAGALGGDGNYLNGGAGNDVLRGREGSDWLEGGEGADTLTGGGGDDILAGGAGDGDQLAGGAGNDQYVVRRGDGLDTINDEAVGAPVAATTGGDAISQRFAGIANGTIRADWAGTWGGVVNDNAAGGEDAVVFGAGIEIGDIQLKRSGTAAAPGNDLIIMVMQTVNGVESFSGTQLTIRDWFANPFKRVEWLRFADGTELRLGDLSTFITGTAGNDVLIGTAGNDFVFGGAGNDKLFLLAGDDVGNGGTGDDMVAGDVGRDLLIGGLGNDEMIGGRGNDVLSGDAGADDLYGGAGDQAAKFGNFAKFTRVRHVKNLACGRGYRRLQRAARSVAEPGWVGKRAACAWRIAMQPRKIANTIR</sequence>
<evidence type="ECO:0000256" key="10">
    <source>
        <dbReference type="SAM" id="Phobius"/>
    </source>
</evidence>
<dbReference type="GO" id="GO:0090729">
    <property type="term" value="F:toxin activity"/>
    <property type="evidence" value="ECO:0007669"/>
    <property type="project" value="UniProtKB-KW"/>
</dbReference>
<evidence type="ECO:0000256" key="1">
    <source>
        <dbReference type="ARBA" id="ARBA00004370"/>
    </source>
</evidence>
<dbReference type="Pfam" id="PF03160">
    <property type="entry name" value="Calx-beta"/>
    <property type="match status" value="2"/>
</dbReference>
<dbReference type="Proteomes" id="UP000520156">
    <property type="component" value="Unassembled WGS sequence"/>
</dbReference>
<dbReference type="InterPro" id="IPR018511">
    <property type="entry name" value="Hemolysin-typ_Ca-bd_CS"/>
</dbReference>
<dbReference type="GO" id="GO:0005576">
    <property type="term" value="C:extracellular region"/>
    <property type="evidence" value="ECO:0007669"/>
    <property type="project" value="UniProtKB-SubCell"/>
</dbReference>
<evidence type="ECO:0000256" key="6">
    <source>
        <dbReference type="ARBA" id="ARBA00022737"/>
    </source>
</evidence>
<comment type="subcellular location">
    <subcellularLocation>
        <location evidence="1">Membrane</location>
    </subcellularLocation>
    <subcellularLocation>
        <location evidence="2">Secreted</location>
    </subcellularLocation>
</comment>
<keyword evidence="13" id="KW-1185">Reference proteome</keyword>